<organism evidence="2">
    <name type="scientific">bioreactor metagenome</name>
    <dbReference type="NCBI Taxonomy" id="1076179"/>
    <lineage>
        <taxon>unclassified sequences</taxon>
        <taxon>metagenomes</taxon>
        <taxon>ecological metagenomes</taxon>
    </lineage>
</organism>
<dbReference type="EMBL" id="VSSQ01112860">
    <property type="protein sequence ID" value="MPN49533.1"/>
    <property type="molecule type" value="Genomic_DNA"/>
</dbReference>
<reference evidence="2" key="1">
    <citation type="submission" date="2019-08" db="EMBL/GenBank/DDBJ databases">
        <authorList>
            <person name="Kucharzyk K."/>
            <person name="Murdoch R.W."/>
            <person name="Higgins S."/>
            <person name="Loffler F."/>
        </authorList>
    </citation>
    <scope>NUCLEOTIDE SEQUENCE</scope>
</reference>
<sequence>MRVVARDADLAGHVERDFLQAVLVGNLVDEGDDEFEAGCEGARVLAQALLHPGVLLGDDLDRLRDEDGCDDEENDGKFHEPCP</sequence>
<gene>
    <name evidence="2" type="ORF">SDC9_197154</name>
</gene>
<dbReference type="AlphaFoldDB" id="A0A645IQJ0"/>
<proteinExistence type="predicted"/>
<evidence type="ECO:0000313" key="2">
    <source>
        <dbReference type="EMBL" id="MPN49533.1"/>
    </source>
</evidence>
<comment type="caution">
    <text evidence="2">The sequence shown here is derived from an EMBL/GenBank/DDBJ whole genome shotgun (WGS) entry which is preliminary data.</text>
</comment>
<evidence type="ECO:0000256" key="1">
    <source>
        <dbReference type="SAM" id="MobiDB-lite"/>
    </source>
</evidence>
<name>A0A645IQJ0_9ZZZZ</name>
<protein>
    <submittedName>
        <fullName evidence="2">Uncharacterized protein</fullName>
    </submittedName>
</protein>
<accession>A0A645IQJ0</accession>
<feature type="region of interest" description="Disordered" evidence="1">
    <location>
        <begin position="61"/>
        <end position="83"/>
    </location>
</feature>